<keyword evidence="1" id="KW-0812">Transmembrane</keyword>
<feature type="transmembrane region" description="Helical" evidence="1">
    <location>
        <begin position="382"/>
        <end position="412"/>
    </location>
</feature>
<comment type="caution">
    <text evidence="2">The sequence shown here is derived from an EMBL/GenBank/DDBJ whole genome shotgun (WGS) entry which is preliminary data.</text>
</comment>
<accession>A0A3A1R0P4</accession>
<feature type="transmembrane region" description="Helical" evidence="1">
    <location>
        <begin position="7"/>
        <end position="27"/>
    </location>
</feature>
<name>A0A3A1R0P4_9BACI</name>
<reference evidence="2 3" key="1">
    <citation type="submission" date="2018-09" db="EMBL/GenBank/DDBJ databases">
        <title>Bacillus saliacetes sp. nov., isolated from Thai shrimp paste (Ka-pi).</title>
        <authorList>
            <person name="Daroonpunt R."/>
            <person name="Tanasupawat S."/>
            <person name="Yiamsombut S."/>
        </authorList>
    </citation>
    <scope>NUCLEOTIDE SEQUENCE [LARGE SCALE GENOMIC DNA]</scope>
    <source>
        <strain evidence="2 3">SKP7-4</strain>
    </source>
</reference>
<feature type="transmembrane region" description="Helical" evidence="1">
    <location>
        <begin position="424"/>
        <end position="441"/>
    </location>
</feature>
<keyword evidence="1" id="KW-1133">Transmembrane helix</keyword>
<evidence type="ECO:0000313" key="3">
    <source>
        <dbReference type="Proteomes" id="UP000265801"/>
    </source>
</evidence>
<dbReference type="EMBL" id="QXIR01000009">
    <property type="protein sequence ID" value="RIW35104.1"/>
    <property type="molecule type" value="Genomic_DNA"/>
</dbReference>
<sequence>MKEKLKAFGLPIVIILVLIGIIFFQQLQRMTELPNENWSRSIPFTMETEEKPLVFQNGDEVFYSEKDKVHHFSMNEGLQIKDEGDISFSIPRGYPFWTDGRQFVTLSQGTLKLSGGDEKVIAEDVTGTATMSNKIVYWQGSDVFEIDPSTMESKSIHSFAREVGNVFFGNDGSYIVAQQTDDVNADLFFVSPEGEVKQNPFLKVANNKDNKIGNIAYTVQDGEITFIFDTQMRSQGALSYNLHTAKTAVTELGTSTLKADKATIINEATGAKLETPRYVQILNSEEAPTLLFTAEGQGVGNGNSVSLYTGSLDNGTDISASSMTTTDGITHYPVEASDGSIIWLDYDGASYELYGASQSDKVKDESTELGSRSYKEAGINTVLMLASSLITFLVSFYWILPSLLLLIVLYMAKPNIFEKEEINWVEYVSIAIFAVMPFTFVDKAMNSYFYEIAPSYLTFSGSGWVLLLVITAVSAAVWKFGRDPEWGTFGGAFYFIGIYIMLYITSIGTYVFNLF</sequence>
<dbReference type="SUPFAM" id="SSF82171">
    <property type="entry name" value="DPP6 N-terminal domain-like"/>
    <property type="match status" value="1"/>
</dbReference>
<feature type="transmembrane region" description="Helical" evidence="1">
    <location>
        <begin position="492"/>
        <end position="512"/>
    </location>
</feature>
<dbReference type="AlphaFoldDB" id="A0A3A1R0P4"/>
<feature type="transmembrane region" description="Helical" evidence="1">
    <location>
        <begin position="461"/>
        <end position="480"/>
    </location>
</feature>
<evidence type="ECO:0000313" key="2">
    <source>
        <dbReference type="EMBL" id="RIW35104.1"/>
    </source>
</evidence>
<dbReference type="Proteomes" id="UP000265801">
    <property type="component" value="Unassembled WGS sequence"/>
</dbReference>
<keyword evidence="3" id="KW-1185">Reference proteome</keyword>
<dbReference type="OrthoDB" id="2444734at2"/>
<evidence type="ECO:0000256" key="1">
    <source>
        <dbReference type="SAM" id="Phobius"/>
    </source>
</evidence>
<keyword evidence="1" id="KW-0472">Membrane</keyword>
<protein>
    <submittedName>
        <fullName evidence="2">Uncharacterized protein</fullName>
    </submittedName>
</protein>
<dbReference type="RefSeq" id="WP_119546506.1">
    <property type="nucleotide sequence ID" value="NZ_QXIR01000009.1"/>
</dbReference>
<proteinExistence type="predicted"/>
<gene>
    <name evidence="2" type="ORF">D3H55_08640</name>
</gene>
<organism evidence="2 3">
    <name type="scientific">Bacillus salacetis</name>
    <dbReference type="NCBI Taxonomy" id="2315464"/>
    <lineage>
        <taxon>Bacteria</taxon>
        <taxon>Bacillati</taxon>
        <taxon>Bacillota</taxon>
        <taxon>Bacilli</taxon>
        <taxon>Bacillales</taxon>
        <taxon>Bacillaceae</taxon>
        <taxon>Bacillus</taxon>
    </lineage>
</organism>